<dbReference type="PROSITE" id="PS51257">
    <property type="entry name" value="PROKAR_LIPOPROTEIN"/>
    <property type="match status" value="1"/>
</dbReference>
<evidence type="ECO:0000256" key="3">
    <source>
        <dbReference type="ARBA" id="ARBA00022536"/>
    </source>
</evidence>
<dbReference type="InterPro" id="IPR016187">
    <property type="entry name" value="CTDL_fold"/>
</dbReference>
<feature type="domain" description="C-type lectin" evidence="14">
    <location>
        <begin position="635"/>
        <end position="765"/>
    </location>
</feature>
<keyword evidence="6" id="KW-0677">Repeat</keyword>
<dbReference type="CDD" id="cd00037">
    <property type="entry name" value="CLECT"/>
    <property type="match status" value="1"/>
</dbReference>
<evidence type="ECO:0000256" key="13">
    <source>
        <dbReference type="SAM" id="Phobius"/>
    </source>
</evidence>
<feature type="domain" description="Sushi" evidence="15">
    <location>
        <begin position="513"/>
        <end position="569"/>
    </location>
</feature>
<feature type="region of interest" description="Disordered" evidence="12">
    <location>
        <begin position="928"/>
        <end position="951"/>
    </location>
</feature>
<evidence type="ECO:0000256" key="10">
    <source>
        <dbReference type="ARBA" id="ARBA00023180"/>
    </source>
</evidence>
<evidence type="ECO:0000256" key="9">
    <source>
        <dbReference type="ARBA" id="ARBA00023157"/>
    </source>
</evidence>
<keyword evidence="9 11" id="KW-1015">Disulfide bond</keyword>
<accession>A0A9J7HM58</accession>
<keyword evidence="10" id="KW-0325">Glycoprotein</keyword>
<evidence type="ECO:0000256" key="2">
    <source>
        <dbReference type="ARBA" id="ARBA00022525"/>
    </source>
</evidence>
<dbReference type="GO" id="GO:0005576">
    <property type="term" value="C:extracellular region"/>
    <property type="evidence" value="ECO:0007669"/>
    <property type="project" value="UniProtKB-SubCell"/>
</dbReference>
<organism evidence="16 17">
    <name type="scientific">Branchiostoma floridae</name>
    <name type="common">Florida lancelet</name>
    <name type="synonym">Amphioxus</name>
    <dbReference type="NCBI Taxonomy" id="7739"/>
    <lineage>
        <taxon>Eukaryota</taxon>
        <taxon>Metazoa</taxon>
        <taxon>Chordata</taxon>
        <taxon>Cephalochordata</taxon>
        <taxon>Leptocardii</taxon>
        <taxon>Amphioxiformes</taxon>
        <taxon>Branchiostomatidae</taxon>
        <taxon>Branchiostoma</taxon>
    </lineage>
</organism>
<dbReference type="RefSeq" id="XP_035660825.1">
    <property type="nucleotide sequence ID" value="XM_035804932.1"/>
</dbReference>
<evidence type="ECO:0000256" key="8">
    <source>
        <dbReference type="ARBA" id="ARBA00022889"/>
    </source>
</evidence>
<reference evidence="17" key="2">
    <citation type="submission" date="2025-08" db="UniProtKB">
        <authorList>
            <consortium name="RefSeq"/>
        </authorList>
    </citation>
    <scope>IDENTIFICATION</scope>
    <source>
        <strain evidence="17">S238N-H82</strain>
        <tissue evidence="17">Testes</tissue>
    </source>
</reference>
<evidence type="ECO:0000313" key="16">
    <source>
        <dbReference type="Proteomes" id="UP000001554"/>
    </source>
</evidence>
<feature type="compositionally biased region" description="Basic and acidic residues" evidence="12">
    <location>
        <begin position="7"/>
        <end position="18"/>
    </location>
</feature>
<feature type="disulfide bond" evidence="11">
    <location>
        <begin position="540"/>
        <end position="567"/>
    </location>
</feature>
<dbReference type="InterPro" id="IPR035976">
    <property type="entry name" value="Sushi/SCR/CCP_sf"/>
</dbReference>
<dbReference type="KEGG" id="bfo:118405433"/>
<keyword evidence="13" id="KW-0812">Transmembrane</keyword>
<feature type="domain" description="Sushi" evidence="15">
    <location>
        <begin position="840"/>
        <end position="896"/>
    </location>
</feature>
<comment type="subcellular location">
    <subcellularLocation>
        <location evidence="1">Secreted</location>
    </subcellularLocation>
</comment>
<feature type="domain" description="Sushi" evidence="15">
    <location>
        <begin position="296"/>
        <end position="352"/>
    </location>
</feature>
<dbReference type="PROSITE" id="PS50041">
    <property type="entry name" value="C_TYPE_LECTIN_2"/>
    <property type="match status" value="1"/>
</dbReference>
<reference evidence="16" key="1">
    <citation type="journal article" date="2020" name="Nat. Ecol. Evol.">
        <title>Deeply conserved synteny resolves early events in vertebrate evolution.</title>
        <authorList>
            <person name="Simakov O."/>
            <person name="Marletaz F."/>
            <person name="Yue J.X."/>
            <person name="O'Connell B."/>
            <person name="Jenkins J."/>
            <person name="Brandt A."/>
            <person name="Calef R."/>
            <person name="Tung C.H."/>
            <person name="Huang T.K."/>
            <person name="Schmutz J."/>
            <person name="Satoh N."/>
            <person name="Yu J.K."/>
            <person name="Putnam N.H."/>
            <person name="Green R.E."/>
            <person name="Rokhsar D.S."/>
        </authorList>
    </citation>
    <scope>NUCLEOTIDE SEQUENCE [LARGE SCALE GENOMIC DNA]</scope>
    <source>
        <strain evidence="16">S238N-H82</strain>
    </source>
</reference>
<dbReference type="SMART" id="SM00034">
    <property type="entry name" value="CLECT"/>
    <property type="match status" value="1"/>
</dbReference>
<dbReference type="PANTHER" id="PTHR45656:SF4">
    <property type="entry name" value="PROTEIN CBR-CLEC-78"/>
    <property type="match status" value="1"/>
</dbReference>
<dbReference type="OrthoDB" id="406096at2759"/>
<evidence type="ECO:0000256" key="4">
    <source>
        <dbReference type="ARBA" id="ARBA00022659"/>
    </source>
</evidence>
<keyword evidence="13" id="KW-1133">Transmembrane helix</keyword>
<dbReference type="Proteomes" id="UP000001554">
    <property type="component" value="Chromosome 18"/>
</dbReference>
<evidence type="ECO:0000259" key="15">
    <source>
        <dbReference type="PROSITE" id="PS50923"/>
    </source>
</evidence>
<feature type="disulfide bond" evidence="11">
    <location>
        <begin position="867"/>
        <end position="894"/>
    </location>
</feature>
<feature type="region of interest" description="Disordered" evidence="12">
    <location>
        <begin position="1"/>
        <end position="21"/>
    </location>
</feature>
<dbReference type="InterPro" id="IPR051277">
    <property type="entry name" value="SEZ6_CSMD_C4BPB_Regulators"/>
</dbReference>
<dbReference type="Gene3D" id="2.10.70.10">
    <property type="entry name" value="Complement Module, domain 1"/>
    <property type="match status" value="10"/>
</dbReference>
<feature type="region of interest" description="Disordered" evidence="12">
    <location>
        <begin position="168"/>
        <end position="197"/>
    </location>
</feature>
<dbReference type="CDD" id="cd00033">
    <property type="entry name" value="CCP"/>
    <property type="match status" value="10"/>
</dbReference>
<dbReference type="InterPro" id="IPR018378">
    <property type="entry name" value="C-type_lectin_CS"/>
</dbReference>
<evidence type="ECO:0000256" key="7">
    <source>
        <dbReference type="ARBA" id="ARBA00022837"/>
    </source>
</evidence>
<feature type="domain" description="Sushi" evidence="15">
    <location>
        <begin position="570"/>
        <end position="626"/>
    </location>
</feature>
<feature type="disulfide bond" evidence="11">
    <location>
        <begin position="483"/>
        <end position="510"/>
    </location>
</feature>
<feature type="transmembrane region" description="Helical" evidence="13">
    <location>
        <begin position="39"/>
        <end position="66"/>
    </location>
</feature>
<dbReference type="PROSITE" id="PS00615">
    <property type="entry name" value="C_TYPE_LECTIN_1"/>
    <property type="match status" value="1"/>
</dbReference>
<dbReference type="InterPro" id="IPR001304">
    <property type="entry name" value="C-type_lectin-like"/>
</dbReference>
<feature type="disulfide bond" evidence="11">
    <location>
        <begin position="380"/>
        <end position="407"/>
    </location>
</feature>
<feature type="compositionally biased region" description="Low complexity" evidence="12">
    <location>
        <begin position="169"/>
        <end position="180"/>
    </location>
</feature>
<evidence type="ECO:0000256" key="6">
    <source>
        <dbReference type="ARBA" id="ARBA00022737"/>
    </source>
</evidence>
<evidence type="ECO:0000313" key="17">
    <source>
        <dbReference type="RefSeq" id="XP_035660825.1"/>
    </source>
</evidence>
<keyword evidence="8" id="KW-0130">Cell adhesion</keyword>
<dbReference type="FunFam" id="2.10.70.10:FF:000064">
    <property type="entry name" value="Fibulin 7"/>
    <property type="match status" value="7"/>
</dbReference>
<dbReference type="PANTHER" id="PTHR45656">
    <property type="entry name" value="PROTEIN CBR-CLEC-78"/>
    <property type="match status" value="1"/>
</dbReference>
<dbReference type="InterPro" id="IPR000436">
    <property type="entry name" value="Sushi_SCR_CCP_dom"/>
</dbReference>
<dbReference type="Gene3D" id="3.10.100.10">
    <property type="entry name" value="Mannose-Binding Protein A, subunit A"/>
    <property type="match status" value="1"/>
</dbReference>
<name>A0A9J7HM58_BRAFL</name>
<keyword evidence="3" id="KW-0245">EGF-like domain</keyword>
<dbReference type="GO" id="GO:0007155">
    <property type="term" value="P:cell adhesion"/>
    <property type="evidence" value="ECO:0007669"/>
    <property type="project" value="UniProtKB-KW"/>
</dbReference>
<feature type="disulfide bond" evidence="11">
    <location>
        <begin position="209"/>
        <end position="236"/>
    </location>
</feature>
<evidence type="ECO:0000256" key="1">
    <source>
        <dbReference type="ARBA" id="ARBA00004613"/>
    </source>
</evidence>
<keyword evidence="4 11" id="KW-0768">Sushi</keyword>
<dbReference type="SUPFAM" id="SSF57535">
    <property type="entry name" value="Complement control module/SCR domain"/>
    <property type="match status" value="9"/>
</dbReference>
<proteinExistence type="predicted"/>
<feature type="domain" description="Sushi" evidence="15">
    <location>
        <begin position="783"/>
        <end position="839"/>
    </location>
</feature>
<feature type="domain" description="Sushi" evidence="15">
    <location>
        <begin position="182"/>
        <end position="238"/>
    </location>
</feature>
<dbReference type="GeneID" id="118405433"/>
<feature type="disulfide bond" evidence="11">
    <location>
        <begin position="597"/>
        <end position="624"/>
    </location>
</feature>
<evidence type="ECO:0000256" key="12">
    <source>
        <dbReference type="SAM" id="MobiDB-lite"/>
    </source>
</evidence>
<feature type="domain" description="Sushi" evidence="15">
    <location>
        <begin position="239"/>
        <end position="295"/>
    </location>
</feature>
<protein>
    <submittedName>
        <fullName evidence="17">E-selectin-like</fullName>
    </submittedName>
</protein>
<dbReference type="OMA" id="PSAHGAM"/>
<comment type="caution">
    <text evidence="11">Lacks conserved residue(s) required for the propagation of feature annotation.</text>
</comment>
<dbReference type="InterPro" id="IPR016186">
    <property type="entry name" value="C-type_lectin-like/link_sf"/>
</dbReference>
<feature type="disulfide bond" evidence="11">
    <location>
        <begin position="323"/>
        <end position="350"/>
    </location>
</feature>
<keyword evidence="13" id="KW-0472">Membrane</keyword>
<keyword evidence="16" id="KW-1185">Reference proteome</keyword>
<feature type="disulfide bond" evidence="11">
    <location>
        <begin position="266"/>
        <end position="293"/>
    </location>
</feature>
<feature type="disulfide bond" evidence="11">
    <location>
        <begin position="810"/>
        <end position="837"/>
    </location>
</feature>
<dbReference type="AlphaFoldDB" id="A0A9J7HM58"/>
<gene>
    <name evidence="17" type="primary">LOC118405433</name>
</gene>
<dbReference type="Pfam" id="PF00059">
    <property type="entry name" value="Lectin_C"/>
    <property type="match status" value="1"/>
</dbReference>
<evidence type="ECO:0000256" key="11">
    <source>
        <dbReference type="PROSITE-ProRule" id="PRU00302"/>
    </source>
</evidence>
<sequence length="951" mass="102034">MAIPERPSPRQDVNKDTNDAANTSGFATSCKMAISRYRVFTIITMAAVALVAAGAVLTMAGVVMYLTVTPNRQADINMHMAASHNVVTATMSRVTTTLPQVTTTLSQVTTTLSQVAIKPLQLTTKPLQMKTTQPQVTTKPLEVTTKPLQVTTIPPQVTTTLPNMTTSLQQVTTTPPRVTTASKCSKLPPPGNGAVTGSNSYRDVATFTCNPGYKLFGTSTRTCQSDGTWSGKPPTCKIVQCTSLKPPTNGIMRGANSYQGVTYFTCVRGYTPVGVKSIRCQEDGTWSDRVPTCQAIKCTKLTSPANGAVTGSNSYGDVATFTCNPGYKLVGTSTRTCQSDGTWSGGSPTCTAVQCTKRTPPKNGAVTGSNSYGDVATFTCNPGYKLVGTSTRTCQSDGTWSGGSPTCTAVLCPTLRCPANGDKRGSTSYPGSTRFTCDRGYKLVGAKSTSCQADATRCPKLTPPTNGAVTGSNSYGDVVIFACNPGYKLVGTSTRTCQSVGTWSGGFPTCKIVQCTRLTPPANGVMYGSNSYGHRATFTCNPGYKLVGTSTLTCQSDGTWSGGSPTCRVAQCTMLPLPSNGAVTGSNSYGGVITFICNPGYKLVGTSTRTCQSDGTWSGKSPTCTAECRNGYQLLAQTCFRVSRDKKNHDDALAACENEEATLAMPKTKELDVSLRNWVSKFGRSQDFWIGLKHGRGRIWQWSDGSRLDDHDYKGWNPGEPKVTQFLKSAWWSKGAGCVQYWAGGTGTHMWVDTVCSRTKRYICQASRSLIPRESVKTGDEAIRCPTLTPPANGAVKSPNSYRSVATFTCDTGYKLVGTSTRTCQSDGTWSGGSPTCKAVQCPTPKRPANGGKSGSTFYRGVTYFNCNRGYRLVGANSIRCQADGTWSGSVPTCKGEDQSWVEVLERRAEKMEKRGEQMEKRAEEMVKRAEEMEKRGKETKRRWEGKISWG</sequence>
<feature type="domain" description="Sushi" evidence="15">
    <location>
        <begin position="456"/>
        <end position="512"/>
    </location>
</feature>
<dbReference type="SMART" id="SM00032">
    <property type="entry name" value="CCP"/>
    <property type="match status" value="10"/>
</dbReference>
<evidence type="ECO:0000259" key="14">
    <source>
        <dbReference type="PROSITE" id="PS50041"/>
    </source>
</evidence>
<feature type="domain" description="Sushi" evidence="15">
    <location>
        <begin position="353"/>
        <end position="409"/>
    </location>
</feature>
<dbReference type="SUPFAM" id="SSF56436">
    <property type="entry name" value="C-type lectin-like"/>
    <property type="match status" value="1"/>
</dbReference>
<keyword evidence="5" id="KW-0732">Signal</keyword>
<dbReference type="Pfam" id="PF00084">
    <property type="entry name" value="Sushi"/>
    <property type="match status" value="9"/>
</dbReference>
<keyword evidence="2" id="KW-0964">Secreted</keyword>
<evidence type="ECO:0000256" key="5">
    <source>
        <dbReference type="ARBA" id="ARBA00022729"/>
    </source>
</evidence>
<keyword evidence="7" id="KW-0106">Calcium</keyword>
<dbReference type="PROSITE" id="PS50923">
    <property type="entry name" value="SUSHI"/>
    <property type="match status" value="9"/>
</dbReference>